<name>A0AAD8MCA0_9APIA</name>
<dbReference type="AlphaFoldDB" id="A0AAD8MCA0"/>
<dbReference type="PANTHER" id="PTHR31208">
    <property type="entry name" value="EXPRESSED PROTEIN"/>
    <property type="match status" value="1"/>
</dbReference>
<evidence type="ECO:0000256" key="1">
    <source>
        <dbReference type="SAM" id="MobiDB-lite"/>
    </source>
</evidence>
<feature type="region of interest" description="Disordered" evidence="1">
    <location>
        <begin position="153"/>
        <end position="175"/>
    </location>
</feature>
<dbReference type="PANTHER" id="PTHR31208:SF2">
    <property type="entry name" value="DOMAIN-CONTAINING PROTEIN, PUTATIVE, EXPRESSED-RELATED"/>
    <property type="match status" value="1"/>
</dbReference>
<proteinExistence type="predicted"/>
<reference evidence="2" key="2">
    <citation type="submission" date="2023-05" db="EMBL/GenBank/DDBJ databases">
        <authorList>
            <person name="Schelkunov M.I."/>
        </authorList>
    </citation>
    <scope>NUCLEOTIDE SEQUENCE</scope>
    <source>
        <strain evidence="2">Hsosn_3</strain>
        <tissue evidence="2">Leaf</tissue>
    </source>
</reference>
<organism evidence="2 3">
    <name type="scientific">Heracleum sosnowskyi</name>
    <dbReference type="NCBI Taxonomy" id="360622"/>
    <lineage>
        <taxon>Eukaryota</taxon>
        <taxon>Viridiplantae</taxon>
        <taxon>Streptophyta</taxon>
        <taxon>Embryophyta</taxon>
        <taxon>Tracheophyta</taxon>
        <taxon>Spermatophyta</taxon>
        <taxon>Magnoliopsida</taxon>
        <taxon>eudicotyledons</taxon>
        <taxon>Gunneridae</taxon>
        <taxon>Pentapetalae</taxon>
        <taxon>asterids</taxon>
        <taxon>campanulids</taxon>
        <taxon>Apiales</taxon>
        <taxon>Apiaceae</taxon>
        <taxon>Apioideae</taxon>
        <taxon>apioid superclade</taxon>
        <taxon>Tordylieae</taxon>
        <taxon>Tordyliinae</taxon>
        <taxon>Heracleum</taxon>
    </lineage>
</organism>
<dbReference type="Proteomes" id="UP001237642">
    <property type="component" value="Unassembled WGS sequence"/>
</dbReference>
<reference evidence="2" key="1">
    <citation type="submission" date="2023-02" db="EMBL/GenBank/DDBJ databases">
        <title>Genome of toxic invasive species Heracleum sosnowskyi carries increased number of genes despite the absence of recent whole-genome duplications.</title>
        <authorList>
            <person name="Schelkunov M."/>
            <person name="Shtratnikova V."/>
            <person name="Makarenko M."/>
            <person name="Klepikova A."/>
            <person name="Omelchenko D."/>
            <person name="Novikova G."/>
            <person name="Obukhova E."/>
            <person name="Bogdanov V."/>
            <person name="Penin A."/>
            <person name="Logacheva M."/>
        </authorList>
    </citation>
    <scope>NUCLEOTIDE SEQUENCE</scope>
    <source>
        <strain evidence="2">Hsosn_3</strain>
        <tissue evidence="2">Leaf</tissue>
    </source>
</reference>
<feature type="region of interest" description="Disordered" evidence="1">
    <location>
        <begin position="53"/>
        <end position="102"/>
    </location>
</feature>
<feature type="compositionally biased region" description="Basic and acidic residues" evidence="1">
    <location>
        <begin position="53"/>
        <end position="80"/>
    </location>
</feature>
<sequence length="175" mass="19277">MENDINNISPSVSVVISSTSVCDSPGVSKFVVSSEEKTEEVAKVSEVVEMDVVSHEEETEDVAKASDLDSHPKKTEDFAKASDFVNQDAVSPSEKTKDVEEAHVSDVIKPLVSVNIELEQKVVQQDYVNMYMKSMKQFTEALAKMNLPLDKAALTEKENKESASNERKTTSGLDF</sequence>
<evidence type="ECO:0000313" key="3">
    <source>
        <dbReference type="Proteomes" id="UP001237642"/>
    </source>
</evidence>
<comment type="caution">
    <text evidence="2">The sequence shown here is derived from an EMBL/GenBank/DDBJ whole genome shotgun (WGS) entry which is preliminary data.</text>
</comment>
<keyword evidence="3" id="KW-1185">Reference proteome</keyword>
<feature type="compositionally biased region" description="Basic and acidic residues" evidence="1">
    <location>
        <begin position="153"/>
        <end position="169"/>
    </location>
</feature>
<protein>
    <submittedName>
        <fullName evidence="2">Uncharacterized protein</fullName>
    </submittedName>
</protein>
<evidence type="ECO:0000313" key="2">
    <source>
        <dbReference type="EMBL" id="KAK1370230.1"/>
    </source>
</evidence>
<gene>
    <name evidence="2" type="ORF">POM88_036322</name>
</gene>
<accession>A0AAD8MCA0</accession>
<dbReference type="EMBL" id="JAUIZM010000008">
    <property type="protein sequence ID" value="KAK1370230.1"/>
    <property type="molecule type" value="Genomic_DNA"/>
</dbReference>